<comment type="caution">
    <text evidence="1">The sequence shown here is derived from an EMBL/GenBank/DDBJ whole genome shotgun (WGS) entry which is preliminary data.</text>
</comment>
<dbReference type="Gene3D" id="3.40.50.150">
    <property type="entry name" value="Vaccinia Virus protein VP39"/>
    <property type="match status" value="1"/>
</dbReference>
<dbReference type="Pfam" id="PF04672">
    <property type="entry name" value="Methyltransf_19"/>
    <property type="match status" value="1"/>
</dbReference>
<dbReference type="InterPro" id="IPR029063">
    <property type="entry name" value="SAM-dependent_MTases_sf"/>
</dbReference>
<keyword evidence="1" id="KW-0489">Methyltransferase</keyword>
<reference evidence="1 2" key="1">
    <citation type="submission" date="2018-06" db="EMBL/GenBank/DDBJ databases">
        <title>Sphaerisporangium craniellae sp. nov., isolated from a marine sponge in the South China Sea.</title>
        <authorList>
            <person name="Li L."/>
        </authorList>
    </citation>
    <scope>NUCLEOTIDE SEQUENCE [LARGE SCALE GENOMIC DNA]</scope>
    <source>
        <strain evidence="1 2">CCTCC AA 208026</strain>
    </source>
</reference>
<dbReference type="PIRSF" id="PIRSF017393">
    <property type="entry name" value="MTase_SAV2177"/>
    <property type="match status" value="1"/>
</dbReference>
<dbReference type="SUPFAM" id="SSF53335">
    <property type="entry name" value="S-adenosyl-L-methionine-dependent methyltransferases"/>
    <property type="match status" value="1"/>
</dbReference>
<dbReference type="EMBL" id="QOIL01000035">
    <property type="protein sequence ID" value="RCG19041.1"/>
    <property type="molecule type" value="Genomic_DNA"/>
</dbReference>
<organism evidence="1 2">
    <name type="scientific">Sphaerisporangium album</name>
    <dbReference type="NCBI Taxonomy" id="509200"/>
    <lineage>
        <taxon>Bacteria</taxon>
        <taxon>Bacillati</taxon>
        <taxon>Actinomycetota</taxon>
        <taxon>Actinomycetes</taxon>
        <taxon>Streptosporangiales</taxon>
        <taxon>Streptosporangiaceae</taxon>
        <taxon>Sphaerisporangium</taxon>
    </lineage>
</organism>
<name>A0A367ELX5_9ACTN</name>
<accession>A0A367ELX5</accession>
<evidence type="ECO:0000313" key="1">
    <source>
        <dbReference type="EMBL" id="RCG19041.1"/>
    </source>
</evidence>
<keyword evidence="1" id="KW-0808">Transferase</keyword>
<dbReference type="AlphaFoldDB" id="A0A367ELX5"/>
<dbReference type="GO" id="GO:0032259">
    <property type="term" value="P:methylation"/>
    <property type="evidence" value="ECO:0007669"/>
    <property type="project" value="UniProtKB-KW"/>
</dbReference>
<keyword evidence="2" id="KW-1185">Reference proteome</keyword>
<dbReference type="RefSeq" id="WP_114033842.1">
    <property type="nucleotide sequence ID" value="NZ_QOIL01000035.1"/>
</dbReference>
<sequence>MRATGPLLQVDRSHSARLCEVLQGGKKHFPVDRAAAAGLLRIAPNAAEVALAGRAFVIAAVRHVVACGTALIADLGSGLPGPDGTNTHEVAVRVDSSAHTVYVDNDPIVLVHGRALLREPSAVIVEADLRQPTSVAARLLSEWIPGSGVGLVMTSVLHHLSDQEDPGAIVEQLCAAMPDGSFLVISHLCGDGLHPKDASAAAAVYAKTSSPLYLRSAEQIRHLFGGTRLLGPGVVEVSSWHPHRARQGDESSGRWHLLGGVAEIRPAA</sequence>
<dbReference type="InterPro" id="IPR006764">
    <property type="entry name" value="SAM_dep_MeTrfase_SAV2177_type"/>
</dbReference>
<dbReference type="Proteomes" id="UP000253094">
    <property type="component" value="Unassembled WGS sequence"/>
</dbReference>
<proteinExistence type="predicted"/>
<protein>
    <submittedName>
        <fullName evidence="1">SAM-dependent methyltransferase</fullName>
    </submittedName>
</protein>
<evidence type="ECO:0000313" key="2">
    <source>
        <dbReference type="Proteomes" id="UP000253094"/>
    </source>
</evidence>
<gene>
    <name evidence="1" type="ORF">DQ384_38580</name>
</gene>
<dbReference type="GO" id="GO:0008168">
    <property type="term" value="F:methyltransferase activity"/>
    <property type="evidence" value="ECO:0007669"/>
    <property type="project" value="UniProtKB-KW"/>
</dbReference>